<dbReference type="AGR" id="WB:WBGene00271807"/>
<dbReference type="Bgee" id="WBGene00271807">
    <property type="expression patterns" value="Expressed in adult organism"/>
</dbReference>
<name>A0A2C9C3C1_CAEEL</name>
<protein>
    <submittedName>
        <fullName evidence="1">DUF2769 domain-containing protein</fullName>
    </submittedName>
</protein>
<dbReference type="EMBL" id="BX284605">
    <property type="protein sequence ID" value="SOF58839.1"/>
    <property type="molecule type" value="Genomic_DNA"/>
</dbReference>
<gene>
    <name evidence="1" type="ORF">CELE_F19F10.14</name>
    <name evidence="1 3" type="ORF">F19F10.14</name>
</gene>
<evidence type="ECO:0000313" key="3">
    <source>
        <dbReference type="WormBase" id="F19F10.14"/>
    </source>
</evidence>
<sequence>MDVHRGILLQKRNCTETKPKNVDFLNCVINCGLDIHCQICFETNYGSCAHCASDAVVFVEPKVGGFAIGMKVPLTRNITESCPAGKTIVEITTSGNLTKTLEL</sequence>
<evidence type="ECO:0000313" key="1">
    <source>
        <dbReference type="EMBL" id="SOF58839.1"/>
    </source>
</evidence>
<dbReference type="SMR" id="A0A2C9C3C1"/>
<accession>A0A2C9C3C1</accession>
<keyword evidence="2" id="KW-1185">Reference proteome</keyword>
<reference evidence="1 2" key="1">
    <citation type="journal article" date="1998" name="Science">
        <title>Genome sequence of the nematode C. elegans: a platform for investigating biology.</title>
        <authorList>
            <consortium name="The C. elegans sequencing consortium"/>
            <person name="Sulson J.E."/>
            <person name="Waterston R."/>
        </authorList>
    </citation>
    <scope>NUCLEOTIDE SEQUENCE [LARGE SCALE GENOMIC DNA]</scope>
    <source>
        <strain evidence="1 2">Bristol N2</strain>
    </source>
</reference>
<proteinExistence type="predicted"/>
<dbReference type="InParanoid" id="A0A2C9C3C1"/>
<evidence type="ECO:0000313" key="2">
    <source>
        <dbReference type="Proteomes" id="UP000001940"/>
    </source>
</evidence>
<dbReference type="WormBase" id="F19F10.14">
    <property type="protein sequence ID" value="CE52282"/>
    <property type="gene ID" value="WBGene00271807"/>
</dbReference>
<organism evidence="1 2">
    <name type="scientific">Caenorhabditis elegans</name>
    <dbReference type="NCBI Taxonomy" id="6239"/>
    <lineage>
        <taxon>Eukaryota</taxon>
        <taxon>Metazoa</taxon>
        <taxon>Ecdysozoa</taxon>
        <taxon>Nematoda</taxon>
        <taxon>Chromadorea</taxon>
        <taxon>Rhabditida</taxon>
        <taxon>Rhabditina</taxon>
        <taxon>Rhabditomorpha</taxon>
        <taxon>Rhabditoidea</taxon>
        <taxon>Rhabditidae</taxon>
        <taxon>Peloderinae</taxon>
        <taxon>Caenorhabditis</taxon>
    </lineage>
</organism>
<dbReference type="AlphaFoldDB" id="A0A2C9C3C1"/>
<dbReference type="Proteomes" id="UP000001940">
    <property type="component" value="Chromosome V"/>
</dbReference>